<feature type="region of interest" description="Disordered" evidence="1">
    <location>
        <begin position="92"/>
        <end position="119"/>
    </location>
</feature>
<gene>
    <name evidence="4" type="ORF">KCH_71780</name>
</gene>
<name>A0A066YMC2_9ACTN</name>
<reference evidence="4 5" key="1">
    <citation type="submission" date="2014-05" db="EMBL/GenBank/DDBJ databases">
        <title>Draft Genome Sequence of Kitasatospora cheerisanensis KCTC 2395.</title>
        <authorList>
            <person name="Nam D.H."/>
        </authorList>
    </citation>
    <scope>NUCLEOTIDE SEQUENCE [LARGE SCALE GENOMIC DNA]</scope>
    <source>
        <strain evidence="4 5">KCTC 2395</strain>
    </source>
</reference>
<dbReference type="eggNOG" id="COG3409">
    <property type="taxonomic scope" value="Bacteria"/>
</dbReference>
<keyword evidence="2" id="KW-0472">Membrane</keyword>
<dbReference type="RefSeq" id="WP_167574162.1">
    <property type="nucleotide sequence ID" value="NZ_KK853997.1"/>
</dbReference>
<dbReference type="EMBL" id="JNBY01000155">
    <property type="protein sequence ID" value="KDN81084.1"/>
    <property type="molecule type" value="Genomic_DNA"/>
</dbReference>
<dbReference type="PATRIC" id="fig|1348663.4.peg.6938"/>
<dbReference type="SUPFAM" id="SSF50370">
    <property type="entry name" value="Ricin B-like lectins"/>
    <property type="match status" value="1"/>
</dbReference>
<evidence type="ECO:0000256" key="2">
    <source>
        <dbReference type="SAM" id="Phobius"/>
    </source>
</evidence>
<dbReference type="PROSITE" id="PS50231">
    <property type="entry name" value="RICIN_B_LECTIN"/>
    <property type="match status" value="1"/>
</dbReference>
<dbReference type="CDD" id="cd00161">
    <property type="entry name" value="beta-trefoil_Ricin-like"/>
    <property type="match status" value="1"/>
</dbReference>
<evidence type="ECO:0000259" key="3">
    <source>
        <dbReference type="Pfam" id="PF14200"/>
    </source>
</evidence>
<sequence length="333" mass="33970">MSSPPPSPDPARARDAAQFVALLRELREGSGLTYRALEKRAAELGETLPRSTVAAVLRHDQLPRPEVLRAFLLACGHQGPPAAWLEARARLASGKEEPDDTGGAGPSTPAPPPPPVPGSRRLLRGAALLGVLLAVLCAVVGVLALRNGPARSSGPARSAGTAAPHGSAAQDPPPLAAGAYRIRPTGSGLCLGESAVHDSGGRVTQVDCANAVPTYVLEPGADGLYTIRSLHPVLGHGCLGVDSGLLTEGATLMNDYCGRRGTAERFRLRPSPDGSGAYLIRPAHTDACVTVPGGIATPGASVLQLPCATTPTGQTFALEPVPAPTGIPDITSN</sequence>
<proteinExistence type="predicted"/>
<keyword evidence="5" id="KW-1185">Reference proteome</keyword>
<keyword evidence="2" id="KW-0812">Transmembrane</keyword>
<evidence type="ECO:0000313" key="4">
    <source>
        <dbReference type="EMBL" id="KDN81084.1"/>
    </source>
</evidence>
<evidence type="ECO:0000256" key="1">
    <source>
        <dbReference type="SAM" id="MobiDB-lite"/>
    </source>
</evidence>
<dbReference type="Gene3D" id="2.80.10.50">
    <property type="match status" value="2"/>
</dbReference>
<feature type="region of interest" description="Disordered" evidence="1">
    <location>
        <begin position="149"/>
        <end position="177"/>
    </location>
</feature>
<dbReference type="CDD" id="cd00093">
    <property type="entry name" value="HTH_XRE"/>
    <property type="match status" value="1"/>
</dbReference>
<accession>A0A066YMC2</accession>
<keyword evidence="2" id="KW-1133">Transmembrane helix</keyword>
<dbReference type="InterPro" id="IPR001387">
    <property type="entry name" value="Cro/C1-type_HTH"/>
</dbReference>
<dbReference type="AlphaFoldDB" id="A0A066YMC2"/>
<dbReference type="Pfam" id="PF14200">
    <property type="entry name" value="RicinB_lectin_2"/>
    <property type="match status" value="1"/>
</dbReference>
<dbReference type="Proteomes" id="UP000027178">
    <property type="component" value="Unassembled WGS sequence"/>
</dbReference>
<evidence type="ECO:0000313" key="5">
    <source>
        <dbReference type="Proteomes" id="UP000027178"/>
    </source>
</evidence>
<organism evidence="4 5">
    <name type="scientific">Kitasatospora cheerisanensis KCTC 2395</name>
    <dbReference type="NCBI Taxonomy" id="1348663"/>
    <lineage>
        <taxon>Bacteria</taxon>
        <taxon>Bacillati</taxon>
        <taxon>Actinomycetota</taxon>
        <taxon>Actinomycetes</taxon>
        <taxon>Kitasatosporales</taxon>
        <taxon>Streptomycetaceae</taxon>
        <taxon>Kitasatospora</taxon>
    </lineage>
</organism>
<comment type="caution">
    <text evidence="4">The sequence shown here is derived from an EMBL/GenBank/DDBJ whole genome shotgun (WGS) entry which is preliminary data.</text>
</comment>
<feature type="transmembrane region" description="Helical" evidence="2">
    <location>
        <begin position="122"/>
        <end position="145"/>
    </location>
</feature>
<feature type="compositionally biased region" description="Pro residues" evidence="1">
    <location>
        <begin position="108"/>
        <end position="117"/>
    </location>
</feature>
<dbReference type="InterPro" id="IPR000772">
    <property type="entry name" value="Ricin_B_lectin"/>
</dbReference>
<feature type="domain" description="Ricin B lectin" evidence="3">
    <location>
        <begin position="218"/>
        <end position="304"/>
    </location>
</feature>
<dbReference type="HOGENOM" id="CLU_061992_0_0_11"/>
<protein>
    <submittedName>
        <fullName evidence="4">PE-PGRS family protein</fullName>
    </submittedName>
</protein>
<dbReference type="InterPro" id="IPR035992">
    <property type="entry name" value="Ricin_B-like_lectins"/>
</dbReference>